<sequence>MVFHRPYAAITDTLTGIWGYFFNRSPSPTDDDDERDDSDDQSSEDEDLTNTATPSPQGSLIAEEDVPNGEDPAQSPLPQSASDEKEYPEGDHPNSTETHKDPPSDHNDAMNMEGDGPLPQSLSPQSANGGRDSPNLERSDNADAHNDPSSDHTDAMEVEGDGPSPQRPSQERESPNLVPSDSADVPGDPSSDHNDVLNIEGDSPSPQVPSEEHESPEQKPPDSTYAHEGPSSDPHDAMEVKTDSAGHTTPPKTGGQDLGHNWLQNGVTLFATGGRDRETLPWGKNTVTSANAGLSKVQSRRRELNARFNVDMRADVNLEIHTLLQGDVVLGTFD</sequence>
<protein>
    <submittedName>
        <fullName evidence="2">Uncharacterized protein</fullName>
    </submittedName>
</protein>
<feature type="compositionally biased region" description="Basic and acidic residues" evidence="1">
    <location>
        <begin position="210"/>
        <end position="220"/>
    </location>
</feature>
<name>A0A2J5HYF8_9EURO</name>
<dbReference type="OrthoDB" id="4508142at2759"/>
<proteinExistence type="predicted"/>
<accession>A0A2J5HYF8</accession>
<evidence type="ECO:0000256" key="1">
    <source>
        <dbReference type="SAM" id="MobiDB-lite"/>
    </source>
</evidence>
<gene>
    <name evidence="2" type="ORF">BDW42DRAFT_78914</name>
</gene>
<feature type="compositionally biased region" description="Polar residues" evidence="1">
    <location>
        <begin position="49"/>
        <end position="58"/>
    </location>
</feature>
<dbReference type="EMBL" id="KZ559526">
    <property type="protein sequence ID" value="PLN82509.1"/>
    <property type="molecule type" value="Genomic_DNA"/>
</dbReference>
<dbReference type="Proteomes" id="UP000235023">
    <property type="component" value="Unassembled WGS sequence"/>
</dbReference>
<evidence type="ECO:0000313" key="2">
    <source>
        <dbReference type="EMBL" id="PLN82509.1"/>
    </source>
</evidence>
<dbReference type="AlphaFoldDB" id="A0A2J5HYF8"/>
<reference evidence="3" key="1">
    <citation type="submission" date="2017-12" db="EMBL/GenBank/DDBJ databases">
        <authorList>
            <consortium name="DOE Joint Genome Institute"/>
            <person name="Mondo S.J."/>
            <person name="Kjaerbolling I."/>
            <person name="Vesth T.C."/>
            <person name="Frisvad J.C."/>
            <person name="Nybo J.L."/>
            <person name="Theobald S."/>
            <person name="Kuo A."/>
            <person name="Bowyer P."/>
            <person name="Matsuda Y."/>
            <person name="Lyhne E.K."/>
            <person name="Kogle M.E."/>
            <person name="Clum A."/>
            <person name="Lipzen A."/>
            <person name="Salamov A."/>
            <person name="Ngan C.Y."/>
            <person name="Daum C."/>
            <person name="Chiniquy J."/>
            <person name="Barry K."/>
            <person name="LaButti K."/>
            <person name="Haridas S."/>
            <person name="Simmons B.A."/>
            <person name="Magnuson J.K."/>
            <person name="Mortensen U.H."/>
            <person name="Larsen T.O."/>
            <person name="Grigoriev I.V."/>
            <person name="Baker S.E."/>
            <person name="Andersen M.R."/>
            <person name="Nordberg H.P."/>
            <person name="Cantor M.N."/>
            <person name="Hua S.X."/>
        </authorList>
    </citation>
    <scope>NUCLEOTIDE SEQUENCE [LARGE SCALE GENOMIC DNA]</scope>
    <source>
        <strain evidence="3">IBT 19404</strain>
    </source>
</reference>
<keyword evidence="3" id="KW-1185">Reference proteome</keyword>
<feature type="compositionally biased region" description="Acidic residues" evidence="1">
    <location>
        <begin position="29"/>
        <end position="48"/>
    </location>
</feature>
<feature type="compositionally biased region" description="Basic and acidic residues" evidence="1">
    <location>
        <begin position="134"/>
        <end position="155"/>
    </location>
</feature>
<organism evidence="2 3">
    <name type="scientific">Aspergillus taichungensis</name>
    <dbReference type="NCBI Taxonomy" id="482145"/>
    <lineage>
        <taxon>Eukaryota</taxon>
        <taxon>Fungi</taxon>
        <taxon>Dikarya</taxon>
        <taxon>Ascomycota</taxon>
        <taxon>Pezizomycotina</taxon>
        <taxon>Eurotiomycetes</taxon>
        <taxon>Eurotiomycetidae</taxon>
        <taxon>Eurotiales</taxon>
        <taxon>Aspergillaceae</taxon>
        <taxon>Aspergillus</taxon>
        <taxon>Aspergillus subgen. Circumdati</taxon>
    </lineage>
</organism>
<evidence type="ECO:0000313" key="3">
    <source>
        <dbReference type="Proteomes" id="UP000235023"/>
    </source>
</evidence>
<feature type="region of interest" description="Disordered" evidence="1">
    <location>
        <begin position="22"/>
        <end position="260"/>
    </location>
</feature>
<feature type="compositionally biased region" description="Basic and acidic residues" evidence="1">
    <location>
        <begin position="82"/>
        <end position="108"/>
    </location>
</feature>
<feature type="compositionally biased region" description="Basic and acidic residues" evidence="1">
    <location>
        <begin position="233"/>
        <end position="244"/>
    </location>
</feature>